<accession>A0A238Z608</accession>
<dbReference type="InterPro" id="IPR046158">
    <property type="entry name" value="DUF6160"/>
</dbReference>
<feature type="domain" description="DUF6160" evidence="2">
    <location>
        <begin position="7"/>
        <end position="77"/>
    </location>
</feature>
<dbReference type="RefSeq" id="WP_089358495.1">
    <property type="nucleotide sequence ID" value="NZ_FZOG01000001.1"/>
</dbReference>
<organism evidence="3 4">
    <name type="scientific">Pseudomonas segetis</name>
    <dbReference type="NCBI Taxonomy" id="298908"/>
    <lineage>
        <taxon>Bacteria</taxon>
        <taxon>Pseudomonadati</taxon>
        <taxon>Pseudomonadota</taxon>
        <taxon>Gammaproteobacteria</taxon>
        <taxon>Pseudomonadales</taxon>
        <taxon>Pseudomonadaceae</taxon>
        <taxon>Pseudomonas</taxon>
    </lineage>
</organism>
<evidence type="ECO:0000259" key="2">
    <source>
        <dbReference type="Pfam" id="PF19657"/>
    </source>
</evidence>
<dbReference type="AlphaFoldDB" id="A0A238Z608"/>
<dbReference type="EMBL" id="FZOG01000001">
    <property type="protein sequence ID" value="SNR78847.1"/>
    <property type="molecule type" value="Genomic_DNA"/>
</dbReference>
<feature type="chain" id="PRO_5012647250" description="DUF6160 domain-containing protein" evidence="1">
    <location>
        <begin position="19"/>
        <end position="774"/>
    </location>
</feature>
<proteinExistence type="predicted"/>
<dbReference type="Proteomes" id="UP000242915">
    <property type="component" value="Unassembled WGS sequence"/>
</dbReference>
<sequence length="774" mass="81547">MYRYSLCLIGLFSSVLQAMQVLDDNDLSEISGQDGISLQVTGPGWSAGRIDHTQDGQRLSLKKVSARPLSSSSASNTAIDVAAGQLQVEHAGRATELTVSKVELAGNPNSFGSLRMFSTLGARLKLRGGGASGVSGFSVDDSKLSLTDTTFYYRDNGFDLIVKGVSFDTYLNNAYVDIVSGGNGEQVKLDLGDSRFVASVGGVGLDLAYSDAVDGVAATPSAPDTRDPQYERSFGQLRMDLRLGGSISISGGGESGEGLRLTPDITVANSLFQYTDAGVLRAENYSGAIVSQSGLTLDLEQDTQGNYVKLAFQDLNLTAALEGLIIGNPASQRIGSVGFDLKFQNQGTFQNYLKLRPGGDSHSGSEGITADIGWSLVDSSLSLTDNNNSLWFSGLRSFGTGQVTVDVTKSCATGLGVACYAGLADLDPSSGGFDGHFDGIRFGLNNVVGHYSLDGIRVGQADAPLQGGTELLVLLSIFPAYDFTLNGHLTIKPGGYVGDGFGFNADFYTTEANAALNVDESSQGLWLSGAEYEMHYRDGSVDVSNQGVEFRKGTYWSKLDVSDLRLGDKDTGRSIGRIVLKRYEQGSSLTLSSGGAGALCVGGSGTSAGACMASGGRWDDRGNEGLSAKLKSIFVRDNSGSPEDAVSNNPKRNQFILENGRVNNENGTGAQWVIDNFYTSDGDPANPDQNTYGFNVDLGLDVAPSSVCIKNSTGCTPITPDPLGFAVNARAHFKEINIERFQNVHPTGGSVTSFYGVKVQNADIGANLTATPIN</sequence>
<name>A0A238Z608_9PSED</name>
<protein>
    <recommendedName>
        <fullName evidence="2">DUF6160 domain-containing protein</fullName>
    </recommendedName>
</protein>
<keyword evidence="4" id="KW-1185">Reference proteome</keyword>
<feature type="signal peptide" evidence="1">
    <location>
        <begin position="1"/>
        <end position="18"/>
    </location>
</feature>
<dbReference type="Pfam" id="PF19657">
    <property type="entry name" value="DUF6160"/>
    <property type="match status" value="1"/>
</dbReference>
<reference evidence="4" key="1">
    <citation type="submission" date="2017-06" db="EMBL/GenBank/DDBJ databases">
        <authorList>
            <person name="Varghese N."/>
            <person name="Submissions S."/>
        </authorList>
    </citation>
    <scope>NUCLEOTIDE SEQUENCE [LARGE SCALE GENOMIC DNA]</scope>
    <source>
        <strain evidence="4">CIP 108523</strain>
    </source>
</reference>
<evidence type="ECO:0000256" key="1">
    <source>
        <dbReference type="SAM" id="SignalP"/>
    </source>
</evidence>
<keyword evidence="1" id="KW-0732">Signal</keyword>
<evidence type="ECO:0000313" key="4">
    <source>
        <dbReference type="Proteomes" id="UP000242915"/>
    </source>
</evidence>
<gene>
    <name evidence="3" type="ORF">SAMN05216255_0180</name>
</gene>
<evidence type="ECO:0000313" key="3">
    <source>
        <dbReference type="EMBL" id="SNR78847.1"/>
    </source>
</evidence>